<evidence type="ECO:0000256" key="5">
    <source>
        <dbReference type="ARBA" id="ARBA00023317"/>
    </source>
</evidence>
<dbReference type="InterPro" id="IPR015424">
    <property type="entry name" value="PyrdxlP-dep_Trfase"/>
</dbReference>
<accession>A0A2A4ERB6</accession>
<dbReference type="SUPFAM" id="SSF53383">
    <property type="entry name" value="PLP-dependent transferases"/>
    <property type="match status" value="1"/>
</dbReference>
<evidence type="ECO:0000256" key="1">
    <source>
        <dbReference type="ARBA" id="ARBA00001933"/>
    </source>
</evidence>
<comment type="catalytic activity">
    <reaction evidence="6 7">
        <text>(2-aminoethyl)phosphonate + pyruvate = phosphonoacetaldehyde + L-alanine</text>
        <dbReference type="Rhea" id="RHEA:17021"/>
        <dbReference type="ChEBI" id="CHEBI:15361"/>
        <dbReference type="ChEBI" id="CHEBI:57418"/>
        <dbReference type="ChEBI" id="CHEBI:57972"/>
        <dbReference type="ChEBI" id="CHEBI:58383"/>
        <dbReference type="EC" id="2.6.1.37"/>
    </reaction>
</comment>
<dbReference type="InterPro" id="IPR024169">
    <property type="entry name" value="SP_NH2Trfase/AEP_transaminase"/>
</dbReference>
<name>A0A2A4ERB6_9BURK</name>
<comment type="similarity">
    <text evidence="7">Belongs to the class-V pyridoxal-phosphate-dependent aminotransferase family. PhnW subfamily.</text>
</comment>
<protein>
    <recommendedName>
        <fullName evidence="7">2-aminoethylphosphonate--pyruvate transaminase</fullName>
        <ecNumber evidence="7">2.6.1.37</ecNumber>
    </recommendedName>
    <alternativeName>
        <fullName evidence="7">2-aminoethylphosphonate aminotransferase</fullName>
    </alternativeName>
    <alternativeName>
        <fullName evidence="7">AEP transaminase</fullName>
        <shortName evidence="7">AEPT</shortName>
    </alternativeName>
</protein>
<dbReference type="Gene3D" id="3.90.1150.10">
    <property type="entry name" value="Aspartate Aminotransferase, domain 1"/>
    <property type="match status" value="1"/>
</dbReference>
<comment type="caution">
    <text evidence="11">The sequence shown here is derived from an EMBL/GenBank/DDBJ whole genome shotgun (WGS) entry which is preliminary data.</text>
</comment>
<keyword evidence="4 7" id="KW-0663">Pyridoxal phosphate</keyword>
<dbReference type="InterPro" id="IPR015422">
    <property type="entry name" value="PyrdxlP-dep_Trfase_small"/>
</dbReference>
<dbReference type="Gene3D" id="3.40.640.10">
    <property type="entry name" value="Type I PLP-dependent aspartate aminotransferase-like (Major domain)"/>
    <property type="match status" value="1"/>
</dbReference>
<dbReference type="EC" id="2.6.1.37" evidence="7"/>
<feature type="modified residue" description="N6-(pyridoxal phosphate)lysine" evidence="7 9">
    <location>
        <position position="208"/>
    </location>
</feature>
<comment type="cofactor">
    <cofactor evidence="1 7 9">
        <name>pyridoxal 5'-phosphate</name>
        <dbReference type="ChEBI" id="CHEBI:597326"/>
    </cofactor>
</comment>
<evidence type="ECO:0000256" key="8">
    <source>
        <dbReference type="PIRSR" id="PIRSR000524-1"/>
    </source>
</evidence>
<feature type="domain" description="Aminotransferase class V" evidence="10">
    <location>
        <begin position="61"/>
        <end position="317"/>
    </location>
</feature>
<gene>
    <name evidence="7" type="primary">phnW</name>
    <name evidence="11" type="ORF">BWP39_31290</name>
</gene>
<dbReference type="InterPro" id="IPR015421">
    <property type="entry name" value="PyrdxlP-dep_Trfase_major"/>
</dbReference>
<evidence type="ECO:0000256" key="2">
    <source>
        <dbReference type="ARBA" id="ARBA00022576"/>
    </source>
</evidence>
<comment type="subunit">
    <text evidence="7">Homodimer.</text>
</comment>
<dbReference type="InterPro" id="IPR000192">
    <property type="entry name" value="Aminotrans_V_dom"/>
</dbReference>
<evidence type="ECO:0000256" key="6">
    <source>
        <dbReference type="ARBA" id="ARBA00049460"/>
    </source>
</evidence>
<evidence type="ECO:0000313" key="12">
    <source>
        <dbReference type="Proteomes" id="UP000218022"/>
    </source>
</evidence>
<feature type="binding site" evidence="8">
    <location>
        <position position="353"/>
    </location>
    <ligand>
        <name>substrate</name>
    </ligand>
</feature>
<keyword evidence="2 7" id="KW-0032">Aminotransferase</keyword>
<sequence length="384" mass="41453">MRQCALLIIDVGGYVILGNDPVLLTPGPLTTSPATREAMLHDWGSWDTSFNRMTQSVCADLVEIVHGQNDYVCVPLQGSGTFAVEAALGTLVPRDGRVLVPNNGAYCTRIIRILQRLGIAYVELALREDEPVTAVAIEDAFNGDPRITHVAQVHLETSAGLLNPLDEIAAVCQRHGKRLIVDAMSSLGALPIDLRRGGIDALVSASGKCLEGVPGMGFVIVRRELLEASEGRSPSLALDLHDQYTYMQKTTQWRFTPPTHVVAALRQALDTFIAEGGQPARGARYVRNCATLVDGMKALGLEPFLKPEVQAPVIVTFHAPNDPAWRFADFYAAVRDAGYILYPGKLTQVETFRVGCIGAIDANELHNAVAAIGRALVALGLKVR</sequence>
<dbReference type="Proteomes" id="UP000218022">
    <property type="component" value="Unassembled WGS sequence"/>
</dbReference>
<proteinExistence type="inferred from homology"/>
<reference evidence="11 12" key="1">
    <citation type="submission" date="2017-01" db="EMBL/GenBank/DDBJ databases">
        <title>Whole-Genome Shotgun Sequencing of Two beta-Proteobacterial Species in Search of the Bulgecin Biosynthetic Cluster.</title>
        <authorList>
            <person name="Horsman M.E."/>
            <person name="Marous D.R."/>
            <person name="Li R."/>
            <person name="Oliver R.A."/>
            <person name="Byun B."/>
            <person name="Emrich S.J."/>
            <person name="Boggess B."/>
            <person name="Townsend C.A."/>
            <person name="Mobashery S."/>
        </authorList>
    </citation>
    <scope>NUCLEOTIDE SEQUENCE [LARGE SCALE GENOMIC DNA]</scope>
    <source>
        <strain evidence="11 12">ATCC 31363</strain>
    </source>
</reference>
<dbReference type="GO" id="GO:0047304">
    <property type="term" value="F:2-aminoethylphosphonate-pyruvate transaminase activity"/>
    <property type="evidence" value="ECO:0007669"/>
    <property type="project" value="UniProtKB-UniRule"/>
</dbReference>
<dbReference type="Pfam" id="PF00266">
    <property type="entry name" value="Aminotran_5"/>
    <property type="match status" value="1"/>
</dbReference>
<keyword evidence="3 7" id="KW-0808">Transferase</keyword>
<dbReference type="InterPro" id="IPR012703">
    <property type="entry name" value="NH2EtPonate_pyrv_transaminase"/>
</dbReference>
<evidence type="ECO:0000259" key="10">
    <source>
        <dbReference type="Pfam" id="PF00266"/>
    </source>
</evidence>
<evidence type="ECO:0000313" key="11">
    <source>
        <dbReference type="EMBL" id="PCE24173.1"/>
    </source>
</evidence>
<dbReference type="PIRSF" id="PIRSF000524">
    <property type="entry name" value="SPT"/>
    <property type="match status" value="1"/>
</dbReference>
<dbReference type="AlphaFoldDB" id="A0A2A4ERB6"/>
<evidence type="ECO:0000256" key="4">
    <source>
        <dbReference type="ARBA" id="ARBA00022898"/>
    </source>
</evidence>
<evidence type="ECO:0000256" key="9">
    <source>
        <dbReference type="PIRSR" id="PIRSR000524-50"/>
    </source>
</evidence>
<evidence type="ECO:0000256" key="3">
    <source>
        <dbReference type="ARBA" id="ARBA00022679"/>
    </source>
</evidence>
<dbReference type="NCBIfam" id="TIGR02326">
    <property type="entry name" value="transamin_PhnW"/>
    <property type="match status" value="1"/>
</dbReference>
<dbReference type="PANTHER" id="PTHR42778">
    <property type="entry name" value="2-AMINOETHYLPHOSPHONATE--PYRUVATE TRANSAMINASE"/>
    <property type="match status" value="1"/>
</dbReference>
<comment type="function">
    <text evidence="7">Involved in phosphonate degradation.</text>
</comment>
<dbReference type="GO" id="GO:0019700">
    <property type="term" value="P:organic phosphonate catabolic process"/>
    <property type="evidence" value="ECO:0007669"/>
    <property type="project" value="UniProtKB-UniRule"/>
</dbReference>
<organism evidence="11 12">
    <name type="scientific">Paraburkholderia acidicola</name>
    <dbReference type="NCBI Taxonomy" id="1912599"/>
    <lineage>
        <taxon>Bacteria</taxon>
        <taxon>Pseudomonadati</taxon>
        <taxon>Pseudomonadota</taxon>
        <taxon>Betaproteobacteria</taxon>
        <taxon>Burkholderiales</taxon>
        <taxon>Burkholderiaceae</taxon>
        <taxon>Paraburkholderia</taxon>
    </lineage>
</organism>
<dbReference type="HAMAP" id="MF_01376">
    <property type="entry name" value="PhnW_aminotrans_5"/>
    <property type="match status" value="1"/>
</dbReference>
<dbReference type="PANTHER" id="PTHR42778:SF1">
    <property type="entry name" value="2-AMINOETHYLPHOSPHONATE--PYRUVATE TRANSAMINASE"/>
    <property type="match status" value="1"/>
</dbReference>
<dbReference type="EMBL" id="MTZV01000006">
    <property type="protein sequence ID" value="PCE24173.1"/>
    <property type="molecule type" value="Genomic_DNA"/>
</dbReference>
<dbReference type="NCBIfam" id="NF010006">
    <property type="entry name" value="PRK13479.1"/>
    <property type="match status" value="1"/>
</dbReference>
<keyword evidence="5 7" id="KW-0670">Pyruvate</keyword>
<evidence type="ECO:0000256" key="7">
    <source>
        <dbReference type="HAMAP-Rule" id="MF_01376"/>
    </source>
</evidence>
<dbReference type="NCBIfam" id="TIGR03301">
    <property type="entry name" value="PhnW-AepZ"/>
    <property type="match status" value="1"/>
</dbReference>